<accession>A0A0C9UAN5</accession>
<feature type="non-terminal residue" evidence="1">
    <location>
        <position position="1"/>
    </location>
</feature>
<dbReference type="EMBL" id="KN837240">
    <property type="protein sequence ID" value="KIJ31599.1"/>
    <property type="molecule type" value="Genomic_DNA"/>
</dbReference>
<evidence type="ECO:0000313" key="1">
    <source>
        <dbReference type="EMBL" id="KIJ31599.1"/>
    </source>
</evidence>
<proteinExistence type="predicted"/>
<dbReference type="AlphaFoldDB" id="A0A0C9UAN5"/>
<dbReference type="OrthoDB" id="3269417at2759"/>
<evidence type="ECO:0000313" key="2">
    <source>
        <dbReference type="Proteomes" id="UP000054279"/>
    </source>
</evidence>
<reference evidence="1 2" key="1">
    <citation type="submission" date="2014-06" db="EMBL/GenBank/DDBJ databases">
        <title>Evolutionary Origins and Diversification of the Mycorrhizal Mutualists.</title>
        <authorList>
            <consortium name="DOE Joint Genome Institute"/>
            <consortium name="Mycorrhizal Genomics Consortium"/>
            <person name="Kohler A."/>
            <person name="Kuo A."/>
            <person name="Nagy L.G."/>
            <person name="Floudas D."/>
            <person name="Copeland A."/>
            <person name="Barry K.W."/>
            <person name="Cichocki N."/>
            <person name="Veneault-Fourrey C."/>
            <person name="LaButti K."/>
            <person name="Lindquist E.A."/>
            <person name="Lipzen A."/>
            <person name="Lundell T."/>
            <person name="Morin E."/>
            <person name="Murat C."/>
            <person name="Riley R."/>
            <person name="Ohm R."/>
            <person name="Sun H."/>
            <person name="Tunlid A."/>
            <person name="Henrissat B."/>
            <person name="Grigoriev I.V."/>
            <person name="Hibbett D.S."/>
            <person name="Martin F."/>
        </authorList>
    </citation>
    <scope>NUCLEOTIDE SEQUENCE [LARGE SCALE GENOMIC DNA]</scope>
    <source>
        <strain evidence="1 2">SS14</strain>
    </source>
</reference>
<sequence length="182" mass="20390">RFHQVPTFGRDTICLFSDNVSAMTRLNAGNFADILQCCLPVLEGLIPSPHNKVVHSMVFALATWNALAKLQHHMDSTLYSLSHVTKILGDTVRQFAKVTCASIIAQELPKEKAAGFRRHEKNKQKDPNSCEVPIATDKSKKFNISRPKFHFLGDYVSIIKWFGVAPGYSTQQVCCHKFSSIL</sequence>
<organism evidence="1 2">
    <name type="scientific">Sphaerobolus stellatus (strain SS14)</name>
    <dbReference type="NCBI Taxonomy" id="990650"/>
    <lineage>
        <taxon>Eukaryota</taxon>
        <taxon>Fungi</taxon>
        <taxon>Dikarya</taxon>
        <taxon>Basidiomycota</taxon>
        <taxon>Agaricomycotina</taxon>
        <taxon>Agaricomycetes</taxon>
        <taxon>Phallomycetidae</taxon>
        <taxon>Geastrales</taxon>
        <taxon>Sphaerobolaceae</taxon>
        <taxon>Sphaerobolus</taxon>
    </lineage>
</organism>
<keyword evidence="2" id="KW-1185">Reference proteome</keyword>
<dbReference type="Proteomes" id="UP000054279">
    <property type="component" value="Unassembled WGS sequence"/>
</dbReference>
<name>A0A0C9UAN5_SPHS4</name>
<dbReference type="HOGENOM" id="CLU_101491_0_0_1"/>
<protein>
    <submittedName>
        <fullName evidence="1">Uncharacterized protein</fullName>
    </submittedName>
</protein>
<gene>
    <name evidence="1" type="ORF">M422DRAFT_185738</name>
</gene>